<feature type="region of interest" description="Disordered" evidence="2">
    <location>
        <begin position="146"/>
        <end position="223"/>
    </location>
</feature>
<feature type="region of interest" description="Disordered" evidence="2">
    <location>
        <begin position="401"/>
        <end position="421"/>
    </location>
</feature>
<feature type="region of interest" description="Disordered" evidence="2">
    <location>
        <begin position="1"/>
        <end position="43"/>
    </location>
</feature>
<evidence type="ECO:0000313" key="5">
    <source>
        <dbReference type="Proteomes" id="UP000799770"/>
    </source>
</evidence>
<feature type="compositionally biased region" description="Low complexity" evidence="2">
    <location>
        <begin position="16"/>
        <end position="27"/>
    </location>
</feature>
<feature type="compositionally biased region" description="Polar residues" evidence="2">
    <location>
        <begin position="496"/>
        <end position="507"/>
    </location>
</feature>
<feature type="region of interest" description="Disordered" evidence="2">
    <location>
        <begin position="1029"/>
        <end position="1058"/>
    </location>
</feature>
<feature type="region of interest" description="Disordered" evidence="2">
    <location>
        <begin position="321"/>
        <end position="340"/>
    </location>
</feature>
<organism evidence="4 5">
    <name type="scientific">Lophiotrema nucula</name>
    <dbReference type="NCBI Taxonomy" id="690887"/>
    <lineage>
        <taxon>Eukaryota</taxon>
        <taxon>Fungi</taxon>
        <taxon>Dikarya</taxon>
        <taxon>Ascomycota</taxon>
        <taxon>Pezizomycotina</taxon>
        <taxon>Dothideomycetes</taxon>
        <taxon>Pleosporomycetidae</taxon>
        <taxon>Pleosporales</taxon>
        <taxon>Lophiotremataceae</taxon>
        <taxon>Lophiotrema</taxon>
    </lineage>
</organism>
<feature type="compositionally biased region" description="Basic and acidic residues" evidence="2">
    <location>
        <begin position="783"/>
        <end position="792"/>
    </location>
</feature>
<dbReference type="Pfam" id="PF10650">
    <property type="entry name" value="zf-C3H1"/>
    <property type="match status" value="1"/>
</dbReference>
<feature type="region of interest" description="Disordered" evidence="2">
    <location>
        <begin position="653"/>
        <end position="728"/>
    </location>
</feature>
<sequence length="1234" mass="131867">MANYSQPPYGLPFAPAPQQYYPQQAAAGTPDGQPPTMPDNLQYPGLNLQQFAQNNQQQQYPFWPPPPLSTPNTYPTMPYPPPFMAQNGVIPPPPVPPNFPFSPVPQLPFQNAAAPTPPPAQLVAPFQQTQPLATLTNDRIAEVMDSDKEEGEVSDGDRVSQSPAIIGKAKSQPEPPRSVPNTHPKGEDGGALRTNGSGTPTSNTTTQRQLVPSIPQASQQTVPANEMASLPTQRAAAADFVKLLHENSVGYPVLASEGLDGQLLEGLYRGLNLPMHTVPARMPDRPTASLSNATDNPLSPATQPNATPRPAKPSTAIKTNIASARLTKKAPSPIEPAPAKDRGSYVAALAAARAKNAALAAASKGASPTTLQAPAKVIPSQVASPPAPQPARVPAPAVQSIATPPTTSANTRRPVESDAEKARKTELLRQKLEAFKAKQALKKADSASGAATPSAVTHPELLQAMITQTGQPTQTSQGPLTPTFSGIPGLFMGTSASNGTMQTQELQTPPPPSAAIPRKRPVAADFDEISTPRSQGPMYTRPLGQSPHEHDEESMIIEVSDDDSDDQDMDLDDEEGPPAKRRGVSSPRSGVFGQMQNPVLPDFPHSASAFPFPSGVNTPGMEAQTAFAYKQLEQTENEIARLKREIELKSKVGSRTVAIKKTAQMPYQAGLSNQNERPSSSTETAQQLQDPQTPPRTSQDITPQRRSEIESELASLESKMETAKAKESELQQQVAAVKAAQSQYLQNKAFLLKQLEILQAISEPEPSSEVQTLQPEVQQTELPRAEETRVDELPSDADQAMLDADETVKQNEGPVEKASPIEVANTNGIITSTGSEVAPPAIPSTHLPGIAASITENADSATPVLPIDKPVSRNVLEAANDTSIVEAHPDTNGGVVNSNAADDEDFYSPEPEIAPIPEQPAGTQEHSAAARSPSEEGELEMSESPQSEEEYEPAEPPMSVAQVPAPEDDAMEIANSPTSSLEPSTTDDEEEAYEPPDVAEEITNHPTDSAPTVPIPDAQVMSVDEPGAMDISMSSSEDSDSDDSSSEPPPALFISSSNAKSGSVGFADDLAPELQSQTVPATQTVLAEQLSHVDDESIAFVPYESPLRMFKSYRYHKDFTNEVPGSFQSLTYSHQIDPSKPLCRFEADGGMCNDSQCDGQHFGGMGITGEKLLVQLGTANPGKTVQERQQWTLGLRGVLKELRQNSIKDPCAIADEIAKYRRKFLNDDTRVVNL</sequence>
<reference evidence="4" key="1">
    <citation type="journal article" date="2020" name="Stud. Mycol.">
        <title>101 Dothideomycetes genomes: a test case for predicting lifestyles and emergence of pathogens.</title>
        <authorList>
            <person name="Haridas S."/>
            <person name="Albert R."/>
            <person name="Binder M."/>
            <person name="Bloem J."/>
            <person name="Labutti K."/>
            <person name="Salamov A."/>
            <person name="Andreopoulos B."/>
            <person name="Baker S."/>
            <person name="Barry K."/>
            <person name="Bills G."/>
            <person name="Bluhm B."/>
            <person name="Cannon C."/>
            <person name="Castanera R."/>
            <person name="Culley D."/>
            <person name="Daum C."/>
            <person name="Ezra D."/>
            <person name="Gonzalez J."/>
            <person name="Henrissat B."/>
            <person name="Kuo A."/>
            <person name="Liang C."/>
            <person name="Lipzen A."/>
            <person name="Lutzoni F."/>
            <person name="Magnuson J."/>
            <person name="Mondo S."/>
            <person name="Nolan M."/>
            <person name="Ohm R."/>
            <person name="Pangilinan J."/>
            <person name="Park H.-J."/>
            <person name="Ramirez L."/>
            <person name="Alfaro M."/>
            <person name="Sun H."/>
            <person name="Tritt A."/>
            <person name="Yoshinaga Y."/>
            <person name="Zwiers L.-H."/>
            <person name="Turgeon B."/>
            <person name="Goodwin S."/>
            <person name="Spatafora J."/>
            <person name="Crous P."/>
            <person name="Grigoriev I."/>
        </authorList>
    </citation>
    <scope>NUCLEOTIDE SEQUENCE</scope>
    <source>
        <strain evidence="4">CBS 627.86</strain>
    </source>
</reference>
<dbReference type="AlphaFoldDB" id="A0A6A5Z761"/>
<evidence type="ECO:0000259" key="3">
    <source>
        <dbReference type="Pfam" id="PF10650"/>
    </source>
</evidence>
<feature type="compositionally biased region" description="Acidic residues" evidence="2">
    <location>
        <begin position="554"/>
        <end position="576"/>
    </location>
</feature>
<feature type="coiled-coil region" evidence="1">
    <location>
        <begin position="625"/>
        <end position="652"/>
    </location>
</feature>
<feature type="compositionally biased region" description="Polar residues" evidence="2">
    <location>
        <begin position="288"/>
        <end position="306"/>
    </location>
</feature>
<feature type="compositionally biased region" description="Polar residues" evidence="2">
    <location>
        <begin position="975"/>
        <end position="984"/>
    </location>
</feature>
<dbReference type="OrthoDB" id="1922977at2759"/>
<feature type="domain" description="Putative zinc-finger" evidence="3">
    <location>
        <begin position="1142"/>
        <end position="1162"/>
    </location>
</feature>
<evidence type="ECO:0000256" key="2">
    <source>
        <dbReference type="SAM" id="MobiDB-lite"/>
    </source>
</evidence>
<evidence type="ECO:0000313" key="4">
    <source>
        <dbReference type="EMBL" id="KAF2114238.1"/>
    </source>
</evidence>
<feature type="compositionally biased region" description="Polar residues" evidence="2">
    <location>
        <begin position="401"/>
        <end position="411"/>
    </location>
</feature>
<evidence type="ECO:0000256" key="1">
    <source>
        <dbReference type="SAM" id="Coils"/>
    </source>
</evidence>
<feature type="compositionally biased region" description="Acidic residues" evidence="2">
    <location>
        <begin position="935"/>
        <end position="953"/>
    </location>
</feature>
<keyword evidence="5" id="KW-1185">Reference proteome</keyword>
<feature type="compositionally biased region" description="Basic and acidic residues" evidence="2">
    <location>
        <begin position="718"/>
        <end position="728"/>
    </location>
</feature>
<feature type="region of interest" description="Disordered" evidence="2">
    <location>
        <begin position="764"/>
        <end position="823"/>
    </location>
</feature>
<proteinExistence type="predicted"/>
<gene>
    <name evidence="4" type="ORF">BDV96DRAFT_600955</name>
</gene>
<dbReference type="Proteomes" id="UP000799770">
    <property type="component" value="Unassembled WGS sequence"/>
</dbReference>
<dbReference type="InterPro" id="IPR019607">
    <property type="entry name" value="Putative_zinc-finger_domain"/>
</dbReference>
<feature type="region of interest" description="Disordered" evidence="2">
    <location>
        <begin position="496"/>
        <end position="620"/>
    </location>
</feature>
<feature type="compositionally biased region" description="Low complexity" evidence="2">
    <location>
        <begin position="193"/>
        <end position="209"/>
    </location>
</feature>
<feature type="region of interest" description="Disordered" evidence="2">
    <location>
        <begin position="883"/>
        <end position="1015"/>
    </location>
</feature>
<accession>A0A6A5Z761</accession>
<keyword evidence="1" id="KW-0175">Coiled coil</keyword>
<dbReference type="EMBL" id="ML977326">
    <property type="protein sequence ID" value="KAF2114238.1"/>
    <property type="molecule type" value="Genomic_DNA"/>
</dbReference>
<feature type="compositionally biased region" description="Polar residues" evidence="2">
    <location>
        <begin position="768"/>
        <end position="781"/>
    </location>
</feature>
<feature type="region of interest" description="Disordered" evidence="2">
    <location>
        <begin position="280"/>
        <end position="315"/>
    </location>
</feature>
<feature type="compositionally biased region" description="Polar residues" evidence="2">
    <location>
        <begin position="670"/>
        <end position="702"/>
    </location>
</feature>
<feature type="region of interest" description="Disordered" evidence="2">
    <location>
        <begin position="108"/>
        <end position="128"/>
    </location>
</feature>
<feature type="compositionally biased region" description="Acidic residues" evidence="2">
    <location>
        <begin position="985"/>
        <end position="1000"/>
    </location>
</feature>
<name>A0A6A5Z761_9PLEO</name>
<dbReference type="PRINTS" id="PR01217">
    <property type="entry name" value="PRICHEXTENSN"/>
</dbReference>
<protein>
    <recommendedName>
        <fullName evidence="3">Putative zinc-finger domain-containing protein</fullName>
    </recommendedName>
</protein>